<accession>A0ABX7NST6</accession>
<sequence length="110" mass="12391">MGTTKQLADEFLGWWSNPESNPGFPRRFAQGFTFTMEPVGLADSGAVWLIEQAPPWSEVKVKSQEVEGDTARIVIEGVDPVTLLRLEISWKLVIQEERIVSVLQHGRILE</sequence>
<proteinExistence type="predicted"/>
<evidence type="ECO:0008006" key="3">
    <source>
        <dbReference type="Google" id="ProtNLM"/>
    </source>
</evidence>
<reference evidence="1 2" key="1">
    <citation type="submission" date="2021-02" db="EMBL/GenBank/DDBJ databases">
        <title>De Novo genome assembly of isolated myxobacteria.</title>
        <authorList>
            <person name="Stevens D.C."/>
        </authorList>
    </citation>
    <scope>NUCLEOTIDE SEQUENCE [LARGE SCALE GENOMIC DNA]</scope>
    <source>
        <strain evidence="2">SCPEA02</strain>
    </source>
</reference>
<organism evidence="1 2">
    <name type="scientific">Pyxidicoccus parkwayensis</name>
    <dbReference type="NCBI Taxonomy" id="2813578"/>
    <lineage>
        <taxon>Bacteria</taxon>
        <taxon>Pseudomonadati</taxon>
        <taxon>Myxococcota</taxon>
        <taxon>Myxococcia</taxon>
        <taxon>Myxococcales</taxon>
        <taxon>Cystobacterineae</taxon>
        <taxon>Myxococcaceae</taxon>
        <taxon>Pyxidicoccus</taxon>
    </lineage>
</organism>
<protein>
    <recommendedName>
        <fullName evidence="3">SnoaL-like domain-containing protein</fullName>
    </recommendedName>
</protein>
<dbReference type="EMBL" id="CP071090">
    <property type="protein sequence ID" value="QSQ21768.1"/>
    <property type="molecule type" value="Genomic_DNA"/>
</dbReference>
<evidence type="ECO:0000313" key="2">
    <source>
        <dbReference type="Proteomes" id="UP000662747"/>
    </source>
</evidence>
<gene>
    <name evidence="1" type="ORF">JY651_42560</name>
</gene>
<dbReference type="Proteomes" id="UP000662747">
    <property type="component" value="Chromosome"/>
</dbReference>
<evidence type="ECO:0000313" key="1">
    <source>
        <dbReference type="EMBL" id="QSQ21768.1"/>
    </source>
</evidence>
<keyword evidence="2" id="KW-1185">Reference proteome</keyword>
<name>A0ABX7NST6_9BACT</name>
<dbReference type="RefSeq" id="WP_206723345.1">
    <property type="nucleotide sequence ID" value="NZ_CP071090.1"/>
</dbReference>